<protein>
    <submittedName>
        <fullName evidence="2">Uncharacterized protein</fullName>
    </submittedName>
</protein>
<accession>A0A7V8J122</accession>
<gene>
    <name evidence="2" type="ORF">GN299_31340</name>
</gene>
<keyword evidence="1" id="KW-0812">Transmembrane</keyword>
<dbReference type="AlphaFoldDB" id="A0A7V8J122"/>
<sequence length="109" mass="12147">MLALFQLLLLLLVLPYILFAVVLIKIWEAVCTVIHPVGLMIAVWFAITSFILLPSSFPSDRPWLSMVERVAQFKILGYPTPVTLIAVATLVLIVSVLLRTKSTRASEQP</sequence>
<evidence type="ECO:0000313" key="3">
    <source>
        <dbReference type="Proteomes" id="UP000442695"/>
    </source>
</evidence>
<evidence type="ECO:0000313" key="2">
    <source>
        <dbReference type="EMBL" id="KAF0250925.1"/>
    </source>
</evidence>
<feature type="transmembrane region" description="Helical" evidence="1">
    <location>
        <begin position="75"/>
        <end position="98"/>
    </location>
</feature>
<dbReference type="Proteomes" id="UP000442695">
    <property type="component" value="Unassembled WGS sequence"/>
</dbReference>
<keyword evidence="1" id="KW-1133">Transmembrane helix</keyword>
<comment type="caution">
    <text evidence="2">The sequence shown here is derived from an EMBL/GenBank/DDBJ whole genome shotgun (WGS) entry which is preliminary data.</text>
</comment>
<feature type="transmembrane region" description="Helical" evidence="1">
    <location>
        <begin position="36"/>
        <end position="54"/>
    </location>
</feature>
<dbReference type="EMBL" id="WOWR01000078">
    <property type="protein sequence ID" value="KAF0250925.1"/>
    <property type="molecule type" value="Genomic_DNA"/>
</dbReference>
<dbReference type="RefSeq" id="WP_156859966.1">
    <property type="nucleotide sequence ID" value="NZ_WOWR01000078.1"/>
</dbReference>
<reference evidence="2 3" key="1">
    <citation type="submission" date="2019-12" db="EMBL/GenBank/DDBJ databases">
        <authorList>
            <person name="Woiski C."/>
        </authorList>
    </citation>
    <scope>NUCLEOTIDE SEQUENCE [LARGE SCALE GENOMIC DNA]</scope>
    <source>
        <strain evidence="2 3">BOE100</strain>
    </source>
</reference>
<name>A0A7V8J122_PSEPU</name>
<proteinExistence type="predicted"/>
<keyword evidence="1" id="KW-0472">Membrane</keyword>
<organism evidence="2 3">
    <name type="scientific">Pseudomonas putida</name>
    <name type="common">Arthrobacter siderocapsulatus</name>
    <dbReference type="NCBI Taxonomy" id="303"/>
    <lineage>
        <taxon>Bacteria</taxon>
        <taxon>Pseudomonadati</taxon>
        <taxon>Pseudomonadota</taxon>
        <taxon>Gammaproteobacteria</taxon>
        <taxon>Pseudomonadales</taxon>
        <taxon>Pseudomonadaceae</taxon>
        <taxon>Pseudomonas</taxon>
    </lineage>
</organism>
<evidence type="ECO:0000256" key="1">
    <source>
        <dbReference type="SAM" id="Phobius"/>
    </source>
</evidence>